<dbReference type="OrthoDB" id="5308323at2759"/>
<feature type="chain" id="PRO_5002910085" description="Ubiquitin 3 binding protein But2 C-terminal domain-containing protein" evidence="1">
    <location>
        <begin position="24"/>
        <end position="210"/>
    </location>
</feature>
<dbReference type="AlphaFoldDB" id="C1GW08"/>
<dbReference type="HOGENOM" id="CLU_106778_0_0_1"/>
<dbReference type="VEuPathDB" id="FungiDB:PAAG_02703"/>
<reference evidence="2 3" key="1">
    <citation type="journal article" date="2011" name="PLoS Genet.">
        <title>Comparative genomic analysis of human fungal pathogens causing paracoccidioidomycosis.</title>
        <authorList>
            <person name="Desjardins C.A."/>
            <person name="Champion M.D."/>
            <person name="Holder J.W."/>
            <person name="Muszewska A."/>
            <person name="Goldberg J."/>
            <person name="Bailao A.M."/>
            <person name="Brigido M.M."/>
            <person name="Ferreira M.E."/>
            <person name="Garcia A.M."/>
            <person name="Grynberg M."/>
            <person name="Gujja S."/>
            <person name="Heiman D.I."/>
            <person name="Henn M.R."/>
            <person name="Kodira C.D."/>
            <person name="Leon-Narvaez H."/>
            <person name="Longo L.V."/>
            <person name="Ma L.J."/>
            <person name="Malavazi I."/>
            <person name="Matsuo A.L."/>
            <person name="Morais F.V."/>
            <person name="Pereira M."/>
            <person name="Rodriguez-Brito S."/>
            <person name="Sakthikumar S."/>
            <person name="Salem-Izacc S.M."/>
            <person name="Sykes S.M."/>
            <person name="Teixeira M.M."/>
            <person name="Vallejo M.C."/>
            <person name="Walter M.E."/>
            <person name="Yandava C."/>
            <person name="Young S."/>
            <person name="Zeng Q."/>
            <person name="Zucker J."/>
            <person name="Felipe M.S."/>
            <person name="Goldman G.H."/>
            <person name="Haas B.J."/>
            <person name="McEwen J.G."/>
            <person name="Nino-Vega G."/>
            <person name="Puccia R."/>
            <person name="San-Blas G."/>
            <person name="Soares C.M."/>
            <person name="Birren B.W."/>
            <person name="Cuomo C.A."/>
        </authorList>
    </citation>
    <scope>NUCLEOTIDE SEQUENCE [LARGE SCALE GENOMIC DNA]</scope>
    <source>
        <strain evidence="3">ATCC MYA-826 / Pb01</strain>
    </source>
</reference>
<proteinExistence type="predicted"/>
<name>C1GW08_PARBA</name>
<dbReference type="OMA" id="MVGTYIF"/>
<dbReference type="GeneID" id="9098421"/>
<organism evidence="2 3">
    <name type="scientific">Paracoccidioides lutzii (strain ATCC MYA-826 / Pb01)</name>
    <name type="common">Paracoccidioides brasiliensis</name>
    <dbReference type="NCBI Taxonomy" id="502779"/>
    <lineage>
        <taxon>Eukaryota</taxon>
        <taxon>Fungi</taxon>
        <taxon>Dikarya</taxon>
        <taxon>Ascomycota</taxon>
        <taxon>Pezizomycotina</taxon>
        <taxon>Eurotiomycetes</taxon>
        <taxon>Eurotiomycetidae</taxon>
        <taxon>Onygenales</taxon>
        <taxon>Ajellomycetaceae</taxon>
        <taxon>Paracoccidioides</taxon>
    </lineage>
</organism>
<evidence type="ECO:0000313" key="3">
    <source>
        <dbReference type="Proteomes" id="UP000002059"/>
    </source>
</evidence>
<keyword evidence="3" id="KW-1185">Reference proteome</keyword>
<feature type="signal peptide" evidence="1">
    <location>
        <begin position="1"/>
        <end position="23"/>
    </location>
</feature>
<dbReference type="RefSeq" id="XP_002795227.1">
    <property type="nucleotide sequence ID" value="XM_002795181.1"/>
</dbReference>
<dbReference type="KEGG" id="pbl:PAAG_02703"/>
<evidence type="ECO:0008006" key="4">
    <source>
        <dbReference type="Google" id="ProtNLM"/>
    </source>
</evidence>
<accession>C1GW08</accession>
<keyword evidence="1" id="KW-0732">Signal</keyword>
<dbReference type="Proteomes" id="UP000002059">
    <property type="component" value="Partially assembled WGS sequence"/>
</dbReference>
<dbReference type="eggNOG" id="ENOG502SYXS">
    <property type="taxonomic scope" value="Eukaryota"/>
</dbReference>
<evidence type="ECO:0000313" key="2">
    <source>
        <dbReference type="EMBL" id="EEH40727.1"/>
    </source>
</evidence>
<evidence type="ECO:0000256" key="1">
    <source>
        <dbReference type="SAM" id="SignalP"/>
    </source>
</evidence>
<dbReference type="EMBL" id="KN293997">
    <property type="protein sequence ID" value="EEH40727.1"/>
    <property type="molecule type" value="Genomic_DNA"/>
</dbReference>
<gene>
    <name evidence="2" type="ORF">PAAG_02703</name>
</gene>
<protein>
    <recommendedName>
        <fullName evidence="4">Ubiquitin 3 binding protein But2 C-terminal domain-containing protein</fullName>
    </recommendedName>
</protein>
<sequence length="210" mass="23077">MFTFGSNWFISLAVLFLLGAATAAPAPDNTANHEPSKANLVPRSCQTAAPKIFALLDENRPKDFIPRKDFFAFSRQSKSPHNDLLATFSFELPPGATGCMLQIQWPALDFAISSGPSETAEVWKVQPWGAHVPGSIKPSFANQPELDQMVGTVNFFPGPQTSPYKTIVASDSCKPTMSFLVKFADWQQGGGFVKFHNKLDQIGWSMIYNC</sequence>
<dbReference type="STRING" id="502779.C1GW08"/>